<proteinExistence type="inferred from homology"/>
<evidence type="ECO:0000256" key="7">
    <source>
        <dbReference type="ARBA" id="ARBA00022989"/>
    </source>
</evidence>
<evidence type="ECO:0000256" key="1">
    <source>
        <dbReference type="ARBA" id="ARBA00004141"/>
    </source>
</evidence>
<dbReference type="AlphaFoldDB" id="A0A3B1AUM6"/>
<reference evidence="10" key="1">
    <citation type="submission" date="2018-06" db="EMBL/GenBank/DDBJ databases">
        <authorList>
            <person name="Zhirakovskaya E."/>
        </authorList>
    </citation>
    <scope>NUCLEOTIDE SEQUENCE</scope>
</reference>
<gene>
    <name evidence="10" type="ORF">MNBD_GAMMA25-1109</name>
</gene>
<keyword evidence="6 9" id="KW-0812">Transmembrane</keyword>
<evidence type="ECO:0000256" key="3">
    <source>
        <dbReference type="ARBA" id="ARBA00022428"/>
    </source>
</evidence>
<dbReference type="HAMAP" id="MF_01937">
    <property type="entry name" value="MenA_1"/>
    <property type="match status" value="1"/>
</dbReference>
<protein>
    <submittedName>
        <fullName evidence="10">1,4-dihydroxy-2-naphthoate polyprenyltransferase</fullName>
        <ecNumber evidence="10">2.5.1.74</ecNumber>
    </submittedName>
</protein>
<feature type="transmembrane region" description="Helical" evidence="9">
    <location>
        <begin position="36"/>
        <end position="57"/>
    </location>
</feature>
<dbReference type="UniPathway" id="UPA00079"/>
<dbReference type="EMBL" id="UOFY01000016">
    <property type="protein sequence ID" value="VAX07452.1"/>
    <property type="molecule type" value="Genomic_DNA"/>
</dbReference>
<dbReference type="PANTHER" id="PTHR13929:SF0">
    <property type="entry name" value="UBIA PRENYLTRANSFERASE DOMAIN-CONTAINING PROTEIN 1"/>
    <property type="match status" value="1"/>
</dbReference>
<keyword evidence="4" id="KW-1003">Cell membrane</keyword>
<dbReference type="Gene3D" id="1.10.357.140">
    <property type="entry name" value="UbiA prenyltransferase"/>
    <property type="match status" value="1"/>
</dbReference>
<evidence type="ECO:0000313" key="10">
    <source>
        <dbReference type="EMBL" id="VAX07452.1"/>
    </source>
</evidence>
<dbReference type="GO" id="GO:0042371">
    <property type="term" value="P:vitamin K biosynthetic process"/>
    <property type="evidence" value="ECO:0007669"/>
    <property type="project" value="TreeGrafter"/>
</dbReference>
<feature type="transmembrane region" description="Helical" evidence="9">
    <location>
        <begin position="115"/>
        <end position="132"/>
    </location>
</feature>
<feature type="transmembrane region" description="Helical" evidence="9">
    <location>
        <begin position="12"/>
        <end position="30"/>
    </location>
</feature>
<dbReference type="GO" id="GO:0009234">
    <property type="term" value="P:menaquinone biosynthetic process"/>
    <property type="evidence" value="ECO:0007669"/>
    <property type="project" value="UniProtKB-UniPathway"/>
</dbReference>
<dbReference type="InterPro" id="IPR026046">
    <property type="entry name" value="UBIAD1"/>
</dbReference>
<feature type="transmembrane region" description="Helical" evidence="9">
    <location>
        <begin position="168"/>
        <end position="191"/>
    </location>
</feature>
<dbReference type="Pfam" id="PF01040">
    <property type="entry name" value="UbiA"/>
    <property type="match status" value="1"/>
</dbReference>
<accession>A0A3B1AUM6</accession>
<comment type="subcellular location">
    <subcellularLocation>
        <location evidence="1">Membrane</location>
        <topology evidence="1">Multi-pass membrane protein</topology>
    </subcellularLocation>
</comment>
<feature type="transmembrane region" description="Helical" evidence="9">
    <location>
        <begin position="144"/>
        <end position="162"/>
    </location>
</feature>
<feature type="transmembrane region" description="Helical" evidence="9">
    <location>
        <begin position="238"/>
        <end position="255"/>
    </location>
</feature>
<dbReference type="PIRSF" id="PIRSF005355">
    <property type="entry name" value="UBIAD1"/>
    <property type="match status" value="1"/>
</dbReference>
<dbReference type="CDD" id="cd13962">
    <property type="entry name" value="PT_UbiA_UBIAD1"/>
    <property type="match status" value="1"/>
</dbReference>
<dbReference type="NCBIfam" id="NF004751">
    <property type="entry name" value="PRK06080.1-3"/>
    <property type="match status" value="1"/>
</dbReference>
<dbReference type="PANTHER" id="PTHR13929">
    <property type="entry name" value="1,4-DIHYDROXY-2-NAPHTHOATE OCTAPRENYLTRANSFERASE"/>
    <property type="match status" value="1"/>
</dbReference>
<keyword evidence="3" id="KW-0474">Menaquinone biosynthesis</keyword>
<evidence type="ECO:0000256" key="9">
    <source>
        <dbReference type="SAM" id="Phobius"/>
    </source>
</evidence>
<dbReference type="EC" id="2.5.1.74" evidence="10"/>
<comment type="pathway">
    <text evidence="2">Quinol/quinone metabolism; menaquinone biosynthesis.</text>
</comment>
<organism evidence="10">
    <name type="scientific">hydrothermal vent metagenome</name>
    <dbReference type="NCBI Taxonomy" id="652676"/>
    <lineage>
        <taxon>unclassified sequences</taxon>
        <taxon>metagenomes</taxon>
        <taxon>ecological metagenomes</taxon>
    </lineage>
</organism>
<keyword evidence="8 9" id="KW-0472">Membrane</keyword>
<dbReference type="GO" id="GO:0016020">
    <property type="term" value="C:membrane"/>
    <property type="evidence" value="ECO:0007669"/>
    <property type="project" value="UniProtKB-SubCell"/>
</dbReference>
<feature type="transmembrane region" description="Helical" evidence="9">
    <location>
        <begin position="267"/>
        <end position="286"/>
    </location>
</feature>
<keyword evidence="7 9" id="KW-1133">Transmembrane helix</keyword>
<name>A0A3B1AUM6_9ZZZZ</name>
<dbReference type="InterPro" id="IPR044878">
    <property type="entry name" value="UbiA_sf"/>
</dbReference>
<dbReference type="InterPro" id="IPR004657">
    <property type="entry name" value="MenA"/>
</dbReference>
<dbReference type="InterPro" id="IPR000537">
    <property type="entry name" value="UbiA_prenyltransferase"/>
</dbReference>
<evidence type="ECO:0000256" key="4">
    <source>
        <dbReference type="ARBA" id="ARBA00022475"/>
    </source>
</evidence>
<dbReference type="GO" id="GO:0046428">
    <property type="term" value="F:1,4-dihydroxy-2-naphthoate polyprenyltransferase activity"/>
    <property type="evidence" value="ECO:0007669"/>
    <property type="project" value="UniProtKB-EC"/>
</dbReference>
<dbReference type="NCBIfam" id="TIGR00751">
    <property type="entry name" value="menA"/>
    <property type="match status" value="1"/>
</dbReference>
<feature type="transmembrane region" description="Helical" evidence="9">
    <location>
        <begin position="92"/>
        <end position="109"/>
    </location>
</feature>
<evidence type="ECO:0000256" key="5">
    <source>
        <dbReference type="ARBA" id="ARBA00022679"/>
    </source>
</evidence>
<evidence type="ECO:0000256" key="6">
    <source>
        <dbReference type="ARBA" id="ARBA00022692"/>
    </source>
</evidence>
<sequence length="287" mass="31255">MIKYWLRAIRPKTLSMAIAPVLAGTTLAWYEQHLFSLTPLLLTLAAALLIQIGTNLYNDVADFERGVDSANRTGPIRVVAEGLIQPARVRHAAWLSLALALGCGIYLVWLGGWPIFIIGLLSLVAAYAYTGGSHPIAYGPFGEFFVLIFFGVIAVAGSAYLQTGIWSAAAIVTGVAIGLPASAALLVNNYRDLETDCDAGRRTLVSYLGRRVSGRLYAVLLLIPLLLVPPLIPAQRIFLPWLALPLALLIIRLFWRSPVDAGLNRILAFTAQYQLLLAILFAISWLF</sequence>
<evidence type="ECO:0000256" key="2">
    <source>
        <dbReference type="ARBA" id="ARBA00004863"/>
    </source>
</evidence>
<evidence type="ECO:0000256" key="8">
    <source>
        <dbReference type="ARBA" id="ARBA00023136"/>
    </source>
</evidence>
<feature type="transmembrane region" description="Helical" evidence="9">
    <location>
        <begin position="212"/>
        <end position="232"/>
    </location>
</feature>
<keyword evidence="5 10" id="KW-0808">Transferase</keyword>